<dbReference type="PRINTS" id="PR01607">
    <property type="entry name" value="APYRASEFAMLY"/>
</dbReference>
<dbReference type="FunCoup" id="F1Z628">
    <property type="interactions" value="183"/>
</dbReference>
<dbReference type="Gene3D" id="3.60.21.10">
    <property type="match status" value="1"/>
</dbReference>
<dbReference type="STRING" id="983920.Y88_2249"/>
<dbReference type="InterPro" id="IPR006179">
    <property type="entry name" value="5_nucleotidase/apyrase"/>
</dbReference>
<dbReference type="eggNOG" id="COG0737">
    <property type="taxonomic scope" value="Bacteria"/>
</dbReference>
<comment type="caution">
    <text evidence="5">The sequence shown here is derived from an EMBL/GenBank/DDBJ whole genome shotgun (WGS) entry which is preliminary data.</text>
</comment>
<dbReference type="InterPro" id="IPR008334">
    <property type="entry name" value="5'-Nucleotdase_C"/>
</dbReference>
<gene>
    <name evidence="5" type="ORF">Y88_2249</name>
</gene>
<proteinExistence type="inferred from homology"/>
<feature type="domain" description="5'-Nucleotidase C-terminal" evidence="4">
    <location>
        <begin position="396"/>
        <end position="553"/>
    </location>
</feature>
<dbReference type="Pfam" id="PF00149">
    <property type="entry name" value="Metallophos"/>
    <property type="match status" value="1"/>
</dbReference>
<dbReference type="PANTHER" id="PTHR11575:SF24">
    <property type="entry name" value="5'-NUCLEOTIDASE"/>
    <property type="match status" value="1"/>
</dbReference>
<evidence type="ECO:0000259" key="4">
    <source>
        <dbReference type="Pfam" id="PF02872"/>
    </source>
</evidence>
<comment type="similarity">
    <text evidence="2">Belongs to the 5'-nucleotidase family.</text>
</comment>
<dbReference type="Proteomes" id="UP000004728">
    <property type="component" value="Unassembled WGS sequence"/>
</dbReference>
<accession>F1Z628</accession>
<keyword evidence="1 2" id="KW-0732">Signal</keyword>
<dbReference type="GO" id="GO:0008253">
    <property type="term" value="F:5'-nucleotidase activity"/>
    <property type="evidence" value="ECO:0007669"/>
    <property type="project" value="TreeGrafter"/>
</dbReference>
<dbReference type="Pfam" id="PF02872">
    <property type="entry name" value="5_nucleotid_C"/>
    <property type="match status" value="1"/>
</dbReference>
<evidence type="ECO:0000256" key="2">
    <source>
        <dbReference type="RuleBase" id="RU362119"/>
    </source>
</evidence>
<dbReference type="GO" id="GO:0009166">
    <property type="term" value="P:nucleotide catabolic process"/>
    <property type="evidence" value="ECO:0007669"/>
    <property type="project" value="InterPro"/>
</dbReference>
<dbReference type="InParanoid" id="F1Z628"/>
<evidence type="ECO:0000313" key="5">
    <source>
        <dbReference type="EMBL" id="EGD59810.1"/>
    </source>
</evidence>
<keyword evidence="2" id="KW-0547">Nucleotide-binding</keyword>
<evidence type="ECO:0000256" key="1">
    <source>
        <dbReference type="ARBA" id="ARBA00022729"/>
    </source>
</evidence>
<sequence length="592" mass="61730">MPRQNLAAFASLVLPFLAIAPAEAATRHHHAAVGPVAIGPVEIGIVAFNDFHGNLEPPRQSVAAPDGKGGTVAVPAGGAAWFASAVEQIRAKYRYHLTVAAGDMTSASQLASSLYLDEPTVGVMNRLGVDYNAVGNHEFDRGRAELLRLQNGGCAKYTVHQPCALEPFAGASYHYLAASTVDVATGKTLFPASDLRWFGKGRARVSVGVIGLALKDVPSLVSAGGVTGLAFRDEVETINAETRKLKAAGADAVVVLIHQGGAATGDDPNGCKGLTGDIRPILDRLDPQVDLVVSGHTHRDYVCDYPVPGRAGTLLLTSAGHYGEEVTDIALSIDPRRHRVVARHAHNVIVQSVGYTSAKGSVAPTTVYPQFQPDPAIAAYVGRYVTAAHGAITRVVGHLSGPATRGEGGDIWDGAGLGNLIADAHLAATRVAGAQIALTGPLGIRAQIVPGSDGAVTFGDLYASQPFGNLLVTETLTGAELKATLEQGIDDRGPFEVLSPSAGFAWRFDRSRAEGDRVVAMTFEGKPVDPAAHYRVTINNFLAQGGDGFTGFAGKADAVNGGADIDAFEAWVGAVPVRTVPAEHRVLREGVR</sequence>
<dbReference type="OrthoDB" id="9803927at2"/>
<dbReference type="InterPro" id="IPR029052">
    <property type="entry name" value="Metallo-depent_PP-like"/>
</dbReference>
<reference evidence="5 6" key="1">
    <citation type="journal article" date="2012" name="J. Bacteriol.">
        <title>Draft Genome Sequence of Novosphingobium nitrogenifigens Y88T.</title>
        <authorList>
            <person name="Strabala T.J."/>
            <person name="Macdonald L."/>
            <person name="Liu V."/>
            <person name="Smit A.M."/>
        </authorList>
    </citation>
    <scope>NUCLEOTIDE SEQUENCE [LARGE SCALE GENOMIC DNA]</scope>
    <source>
        <strain evidence="5 6">DSM 19370</strain>
    </source>
</reference>
<name>F1Z628_9SPHN</name>
<dbReference type="EMBL" id="AEWJ01000024">
    <property type="protein sequence ID" value="EGD59810.1"/>
    <property type="molecule type" value="Genomic_DNA"/>
</dbReference>
<dbReference type="AlphaFoldDB" id="F1Z628"/>
<keyword evidence="2" id="KW-0378">Hydrolase</keyword>
<organism evidence="5 6">
    <name type="scientific">Novosphingobium nitrogenifigens DSM 19370</name>
    <dbReference type="NCBI Taxonomy" id="983920"/>
    <lineage>
        <taxon>Bacteria</taxon>
        <taxon>Pseudomonadati</taxon>
        <taxon>Pseudomonadota</taxon>
        <taxon>Alphaproteobacteria</taxon>
        <taxon>Sphingomonadales</taxon>
        <taxon>Sphingomonadaceae</taxon>
        <taxon>Novosphingobium</taxon>
    </lineage>
</organism>
<dbReference type="HOGENOM" id="CLU_005854_5_2_5"/>
<dbReference type="InterPro" id="IPR004843">
    <property type="entry name" value="Calcineurin-like_PHP"/>
</dbReference>
<feature type="domain" description="Calcineurin-like phosphoesterase" evidence="3">
    <location>
        <begin position="45"/>
        <end position="299"/>
    </location>
</feature>
<keyword evidence="6" id="KW-1185">Reference proteome</keyword>
<evidence type="ECO:0000259" key="3">
    <source>
        <dbReference type="Pfam" id="PF00149"/>
    </source>
</evidence>
<feature type="signal peptide" evidence="2">
    <location>
        <begin position="1"/>
        <end position="24"/>
    </location>
</feature>
<dbReference type="SUPFAM" id="SSF56300">
    <property type="entry name" value="Metallo-dependent phosphatases"/>
    <property type="match status" value="1"/>
</dbReference>
<evidence type="ECO:0000313" key="6">
    <source>
        <dbReference type="Proteomes" id="UP000004728"/>
    </source>
</evidence>
<dbReference type="Gene3D" id="3.90.780.10">
    <property type="entry name" value="5'-Nucleotidase, C-terminal domain"/>
    <property type="match status" value="1"/>
</dbReference>
<dbReference type="RefSeq" id="WP_008069579.1">
    <property type="nucleotide sequence ID" value="NZ_AQWK01000003.1"/>
</dbReference>
<dbReference type="GO" id="GO:0000166">
    <property type="term" value="F:nucleotide binding"/>
    <property type="evidence" value="ECO:0007669"/>
    <property type="project" value="UniProtKB-KW"/>
</dbReference>
<feature type="chain" id="PRO_5005129083" evidence="2">
    <location>
        <begin position="25"/>
        <end position="592"/>
    </location>
</feature>
<dbReference type="InterPro" id="IPR036907">
    <property type="entry name" value="5'-Nucleotdase_C_sf"/>
</dbReference>
<dbReference type="GO" id="GO:0030288">
    <property type="term" value="C:outer membrane-bounded periplasmic space"/>
    <property type="evidence" value="ECO:0007669"/>
    <property type="project" value="TreeGrafter"/>
</dbReference>
<protein>
    <submittedName>
        <fullName evidence="5">5'-nucleotidase</fullName>
    </submittedName>
</protein>
<dbReference type="GO" id="GO:0008768">
    <property type="term" value="F:UDP-sugar diphosphatase activity"/>
    <property type="evidence" value="ECO:0007669"/>
    <property type="project" value="TreeGrafter"/>
</dbReference>
<dbReference type="PANTHER" id="PTHR11575">
    <property type="entry name" value="5'-NUCLEOTIDASE-RELATED"/>
    <property type="match status" value="1"/>
</dbReference>
<dbReference type="SUPFAM" id="SSF55816">
    <property type="entry name" value="5'-nucleotidase (syn. UDP-sugar hydrolase), C-terminal domain"/>
    <property type="match status" value="1"/>
</dbReference>